<evidence type="ECO:0000256" key="1">
    <source>
        <dbReference type="ARBA" id="ARBA00022801"/>
    </source>
</evidence>
<evidence type="ECO:0000313" key="3">
    <source>
        <dbReference type="EMBL" id="TKJ44332.1"/>
    </source>
</evidence>
<organism evidence="3 4">
    <name type="scientific">candidate division TA06 bacterium B3_TA06</name>
    <dbReference type="NCBI Taxonomy" id="2012487"/>
    <lineage>
        <taxon>Bacteria</taxon>
        <taxon>Bacteria division TA06</taxon>
    </lineage>
</organism>
<dbReference type="PANTHER" id="PTHR43674">
    <property type="entry name" value="NITRILASE C965.09-RELATED"/>
    <property type="match status" value="1"/>
</dbReference>
<protein>
    <recommendedName>
        <fullName evidence="2">CN hydrolase domain-containing protein</fullName>
    </recommendedName>
</protein>
<dbReference type="AlphaFoldDB" id="A0A532VB09"/>
<proteinExistence type="predicted"/>
<evidence type="ECO:0000313" key="4">
    <source>
        <dbReference type="Proteomes" id="UP000317778"/>
    </source>
</evidence>
<dbReference type="GO" id="GO:0016811">
    <property type="term" value="F:hydrolase activity, acting on carbon-nitrogen (but not peptide) bonds, in linear amides"/>
    <property type="evidence" value="ECO:0007669"/>
    <property type="project" value="UniProtKB-ARBA"/>
</dbReference>
<evidence type="ECO:0000259" key="2">
    <source>
        <dbReference type="PROSITE" id="PS50263"/>
    </source>
</evidence>
<dbReference type="Proteomes" id="UP000317778">
    <property type="component" value="Unassembled WGS sequence"/>
</dbReference>
<dbReference type="InterPro" id="IPR036526">
    <property type="entry name" value="C-N_Hydrolase_sf"/>
</dbReference>
<dbReference type="Pfam" id="PF00795">
    <property type="entry name" value="CN_hydrolase"/>
    <property type="match status" value="1"/>
</dbReference>
<sequence>MHAALLQFAPIRGDKESNFRKIKKLCGSTQLDLLVLPELATTGYLFGSKAELALLAEAFPGGQTSEFLTELAGTIGGHVVCGVAEKEKEILYNSAVLFSLQGHLGTYRKVHLFDKEKELFEPGNVGFPVFDLGEAKIGMMVCFDWIFPESARSLALAGAEIICHPANLVLPYCPRAALTRAIENHVFYLLSDRIGAEQSQGEELRFIGQSRILGTKGEILASLGEEEALITAEIDPSIAGDKYVTSCNHLFYDRRPDCYRLG</sequence>
<dbReference type="SUPFAM" id="SSF56317">
    <property type="entry name" value="Carbon-nitrogen hydrolase"/>
    <property type="match status" value="1"/>
</dbReference>
<dbReference type="EMBL" id="NJBO01000001">
    <property type="protein sequence ID" value="TKJ44332.1"/>
    <property type="molecule type" value="Genomic_DNA"/>
</dbReference>
<name>A0A532VB09_UNCT6</name>
<keyword evidence="1" id="KW-0378">Hydrolase</keyword>
<dbReference type="InterPro" id="IPR003010">
    <property type="entry name" value="C-N_Hydrolase"/>
</dbReference>
<reference evidence="3 4" key="1">
    <citation type="submission" date="2017-06" db="EMBL/GenBank/DDBJ databases">
        <title>Novel microbial phyla capable of carbon fixation and sulfur reduction in deep-sea sediments.</title>
        <authorList>
            <person name="Huang J."/>
            <person name="Baker B."/>
            <person name="Wang Y."/>
        </authorList>
    </citation>
    <scope>NUCLEOTIDE SEQUENCE [LARGE SCALE GENOMIC DNA]</scope>
    <source>
        <strain evidence="3">B3_TA06</strain>
    </source>
</reference>
<dbReference type="PROSITE" id="PS50263">
    <property type="entry name" value="CN_HYDROLASE"/>
    <property type="match status" value="1"/>
</dbReference>
<dbReference type="InterPro" id="IPR050345">
    <property type="entry name" value="Aliph_Amidase/BUP"/>
</dbReference>
<dbReference type="PANTHER" id="PTHR43674:SF2">
    <property type="entry name" value="BETA-UREIDOPROPIONASE"/>
    <property type="match status" value="1"/>
</dbReference>
<comment type="caution">
    <text evidence="3">The sequence shown here is derived from an EMBL/GenBank/DDBJ whole genome shotgun (WGS) entry which is preliminary data.</text>
</comment>
<dbReference type="Gene3D" id="3.60.110.10">
    <property type="entry name" value="Carbon-nitrogen hydrolase"/>
    <property type="match status" value="1"/>
</dbReference>
<gene>
    <name evidence="3" type="ORF">CEE36_00915</name>
</gene>
<feature type="domain" description="CN hydrolase" evidence="2">
    <location>
        <begin position="1"/>
        <end position="236"/>
    </location>
</feature>
<accession>A0A532VB09</accession>